<comment type="caution">
    <text evidence="7">The sequence shown here is derived from an EMBL/GenBank/DDBJ whole genome shotgun (WGS) entry which is preliminary data.</text>
</comment>
<dbReference type="EC" id="3.1.1.11" evidence="3"/>
<proteinExistence type="inferred from homology"/>
<comment type="pathway">
    <text evidence="1">Glycan metabolism; pectin degradation; 2-dehydro-3-deoxy-D-gluconate from pectin: step 1/5.</text>
</comment>
<evidence type="ECO:0000313" key="8">
    <source>
        <dbReference type="Proteomes" id="UP000541444"/>
    </source>
</evidence>
<keyword evidence="5" id="KW-0063">Aspartyl esterase</keyword>
<sequence length="158" mass="17221">MNTVIHSVAKGFSAITAQARSTPTEDSGFSFVQCNITGTGNTYLGRAWKLRVQVVFAYTHMGIAVNPEGWNNKGYKDRDKTLFYGEYKNSGPGAATTNRIAYSKILTADQVKPYLDQSYIDGASSPPPRLEDLKNIKNIKLGSKPSLSPKPSPKSSSK</sequence>
<dbReference type="UniPathway" id="UPA00545">
    <property type="reaction ID" value="UER00823"/>
</dbReference>
<comment type="similarity">
    <text evidence="2">Belongs to the pectinesterase family.</text>
</comment>
<protein>
    <recommendedName>
        <fullName evidence="3">pectinesterase</fullName>
        <ecNumber evidence="3">3.1.1.11</ecNumber>
    </recommendedName>
</protein>
<evidence type="ECO:0000313" key="7">
    <source>
        <dbReference type="EMBL" id="KAF6176536.1"/>
    </source>
</evidence>
<evidence type="ECO:0000256" key="2">
    <source>
        <dbReference type="ARBA" id="ARBA00008891"/>
    </source>
</evidence>
<dbReference type="GO" id="GO:0030599">
    <property type="term" value="F:pectinesterase activity"/>
    <property type="evidence" value="ECO:0007669"/>
    <property type="project" value="UniProtKB-EC"/>
</dbReference>
<keyword evidence="8" id="KW-1185">Reference proteome</keyword>
<dbReference type="Gene3D" id="2.160.20.10">
    <property type="entry name" value="Single-stranded right-handed beta-helix, Pectin lyase-like"/>
    <property type="match status" value="1"/>
</dbReference>
<dbReference type="GO" id="GO:0042545">
    <property type="term" value="P:cell wall modification"/>
    <property type="evidence" value="ECO:0007669"/>
    <property type="project" value="InterPro"/>
</dbReference>
<reference evidence="7 8" key="1">
    <citation type="journal article" date="2020" name="IScience">
        <title>Genome Sequencing of the Endangered Kingdonia uniflora (Circaeasteraceae, Ranunculales) Reveals Potential Mechanisms of Evolutionary Specialization.</title>
        <authorList>
            <person name="Sun Y."/>
            <person name="Deng T."/>
            <person name="Zhang A."/>
            <person name="Moore M.J."/>
            <person name="Landis J.B."/>
            <person name="Lin N."/>
            <person name="Zhang H."/>
            <person name="Zhang X."/>
            <person name="Huang J."/>
            <person name="Zhang X."/>
            <person name="Sun H."/>
            <person name="Wang H."/>
        </authorList>
    </citation>
    <scope>NUCLEOTIDE SEQUENCE [LARGE SCALE GENOMIC DNA]</scope>
    <source>
        <strain evidence="7">TB1705</strain>
        <tissue evidence="7">Leaf</tissue>
    </source>
</reference>
<accession>A0A7J7PAT6</accession>
<dbReference type="Pfam" id="PF01095">
    <property type="entry name" value="Pectinesterase"/>
    <property type="match status" value="1"/>
</dbReference>
<evidence type="ECO:0000256" key="1">
    <source>
        <dbReference type="ARBA" id="ARBA00005184"/>
    </source>
</evidence>
<dbReference type="GO" id="GO:0045490">
    <property type="term" value="P:pectin catabolic process"/>
    <property type="evidence" value="ECO:0007669"/>
    <property type="project" value="UniProtKB-UniPathway"/>
</dbReference>
<dbReference type="AlphaFoldDB" id="A0A7J7PAT6"/>
<dbReference type="Proteomes" id="UP000541444">
    <property type="component" value="Unassembled WGS sequence"/>
</dbReference>
<dbReference type="PANTHER" id="PTHR31321">
    <property type="entry name" value="ACYL-COA THIOESTER HYDROLASE YBHC-RELATED"/>
    <property type="match status" value="1"/>
</dbReference>
<dbReference type="InterPro" id="IPR012334">
    <property type="entry name" value="Pectin_lyas_fold"/>
</dbReference>
<dbReference type="InterPro" id="IPR011050">
    <property type="entry name" value="Pectin_lyase_fold/virulence"/>
</dbReference>
<dbReference type="SUPFAM" id="SSF51126">
    <property type="entry name" value="Pectin lyase-like"/>
    <property type="match status" value="1"/>
</dbReference>
<evidence type="ECO:0000256" key="3">
    <source>
        <dbReference type="ARBA" id="ARBA00013229"/>
    </source>
</evidence>
<evidence type="ECO:0000256" key="5">
    <source>
        <dbReference type="ARBA" id="ARBA00023085"/>
    </source>
</evidence>
<dbReference type="OrthoDB" id="994327at2759"/>
<evidence type="ECO:0000256" key="4">
    <source>
        <dbReference type="ARBA" id="ARBA00022801"/>
    </source>
</evidence>
<keyword evidence="4" id="KW-0378">Hydrolase</keyword>
<dbReference type="EMBL" id="JACGCM010000076">
    <property type="protein sequence ID" value="KAF6176536.1"/>
    <property type="molecule type" value="Genomic_DNA"/>
</dbReference>
<dbReference type="PANTHER" id="PTHR31321:SF126">
    <property type="entry name" value="PECTINESTERASE"/>
    <property type="match status" value="1"/>
</dbReference>
<name>A0A7J7PAT6_9MAGN</name>
<organism evidence="7 8">
    <name type="scientific">Kingdonia uniflora</name>
    <dbReference type="NCBI Taxonomy" id="39325"/>
    <lineage>
        <taxon>Eukaryota</taxon>
        <taxon>Viridiplantae</taxon>
        <taxon>Streptophyta</taxon>
        <taxon>Embryophyta</taxon>
        <taxon>Tracheophyta</taxon>
        <taxon>Spermatophyta</taxon>
        <taxon>Magnoliopsida</taxon>
        <taxon>Ranunculales</taxon>
        <taxon>Circaeasteraceae</taxon>
        <taxon>Kingdonia</taxon>
    </lineage>
</organism>
<dbReference type="InterPro" id="IPR000070">
    <property type="entry name" value="Pectinesterase_cat"/>
</dbReference>
<gene>
    <name evidence="7" type="ORF">GIB67_007919</name>
</gene>
<evidence type="ECO:0000259" key="6">
    <source>
        <dbReference type="Pfam" id="PF01095"/>
    </source>
</evidence>
<feature type="domain" description="Pectinesterase catalytic" evidence="6">
    <location>
        <begin position="10"/>
        <end position="122"/>
    </location>
</feature>